<dbReference type="AlphaFoldDB" id="A0A261EQ76"/>
<dbReference type="EMBL" id="MWWS01000007">
    <property type="protein sequence ID" value="OZG49003.1"/>
    <property type="molecule type" value="Genomic_DNA"/>
</dbReference>
<name>A0A261EQ76_9BIFI</name>
<dbReference type="InterPro" id="IPR042229">
    <property type="entry name" value="Listeria/Bacterioides_rpt_sf"/>
</dbReference>
<feature type="transmembrane region" description="Helical" evidence="3">
    <location>
        <begin position="528"/>
        <end position="548"/>
    </location>
</feature>
<gene>
    <name evidence="4" type="ORF">BOCO_1239</name>
</gene>
<reference evidence="4 5" key="1">
    <citation type="journal article" date="2017" name="BMC Genomics">
        <title>Comparative genomic and phylogenomic analyses of the Bifidobacteriaceae family.</title>
        <authorList>
            <person name="Lugli G.A."/>
            <person name="Milani C."/>
            <person name="Turroni F."/>
            <person name="Duranti S."/>
            <person name="Mancabelli L."/>
            <person name="Mangifesta M."/>
            <person name="Ferrario C."/>
            <person name="Modesto M."/>
            <person name="Mattarelli P."/>
            <person name="Jiri K."/>
            <person name="van Sinderen D."/>
            <person name="Ventura M."/>
        </authorList>
    </citation>
    <scope>NUCLEOTIDE SEQUENCE [LARGE SCALE GENOMIC DNA]</scope>
    <source>
        <strain evidence="4 5">DSM 22924</strain>
    </source>
</reference>
<keyword evidence="3" id="KW-0812">Transmembrane</keyword>
<feature type="non-terminal residue" evidence="4">
    <location>
        <position position="1"/>
    </location>
</feature>
<proteinExistence type="predicted"/>
<evidence type="ECO:0000256" key="3">
    <source>
        <dbReference type="SAM" id="Phobius"/>
    </source>
</evidence>
<keyword evidence="3" id="KW-1133">Transmembrane helix</keyword>
<comment type="subcellular location">
    <subcellularLocation>
        <location evidence="1">Cell envelope</location>
    </subcellularLocation>
</comment>
<organism evidence="4 5">
    <name type="scientific">Bombiscardovia coagulans</name>
    <dbReference type="NCBI Taxonomy" id="686666"/>
    <lineage>
        <taxon>Bacteria</taxon>
        <taxon>Bacillati</taxon>
        <taxon>Actinomycetota</taxon>
        <taxon>Actinomycetes</taxon>
        <taxon>Bifidobacteriales</taxon>
        <taxon>Bifidobacteriaceae</taxon>
        <taxon>Bombiscardovia</taxon>
    </lineage>
</organism>
<dbReference type="Gene3D" id="2.60.40.4270">
    <property type="entry name" value="Listeria-Bacteroides repeat domain"/>
    <property type="match status" value="5"/>
</dbReference>
<feature type="region of interest" description="Disordered" evidence="2">
    <location>
        <begin position="468"/>
        <end position="521"/>
    </location>
</feature>
<accession>A0A261EQ76</accession>
<dbReference type="RefSeq" id="WP_148140073.1">
    <property type="nucleotide sequence ID" value="NZ_MWWS01000007.1"/>
</dbReference>
<protein>
    <submittedName>
        <fullName evidence="4">Listeria-Bacteroides repeat domain</fullName>
    </submittedName>
</protein>
<comment type="caution">
    <text evidence="4">The sequence shown here is derived from an EMBL/GenBank/DDBJ whole genome shotgun (WGS) entry which is preliminary data.</text>
</comment>
<dbReference type="Pfam" id="PF09479">
    <property type="entry name" value="Flg_new"/>
    <property type="match status" value="5"/>
</dbReference>
<evidence type="ECO:0000313" key="5">
    <source>
        <dbReference type="Proteomes" id="UP000216004"/>
    </source>
</evidence>
<dbReference type="NCBIfam" id="TIGR02543">
    <property type="entry name" value="List_Bact_rpt"/>
    <property type="match status" value="3"/>
</dbReference>
<dbReference type="Proteomes" id="UP000216004">
    <property type="component" value="Unassembled WGS sequence"/>
</dbReference>
<feature type="compositionally biased region" description="Polar residues" evidence="2">
    <location>
        <begin position="504"/>
        <end position="514"/>
    </location>
</feature>
<feature type="compositionally biased region" description="Low complexity" evidence="2">
    <location>
        <begin position="468"/>
        <end position="483"/>
    </location>
</feature>
<evidence type="ECO:0000256" key="1">
    <source>
        <dbReference type="ARBA" id="ARBA00004196"/>
    </source>
</evidence>
<keyword evidence="3" id="KW-0472">Membrane</keyword>
<evidence type="ECO:0000313" key="4">
    <source>
        <dbReference type="EMBL" id="OZG49003.1"/>
    </source>
</evidence>
<keyword evidence="5" id="KW-1185">Reference proteome</keyword>
<dbReference type="InterPro" id="IPR013378">
    <property type="entry name" value="InlB-like_B-rpt"/>
</dbReference>
<dbReference type="GO" id="GO:0030313">
    <property type="term" value="C:cell envelope"/>
    <property type="evidence" value="ECO:0007669"/>
    <property type="project" value="UniProtKB-SubCell"/>
</dbReference>
<evidence type="ECO:0000256" key="2">
    <source>
        <dbReference type="SAM" id="MobiDB-lite"/>
    </source>
</evidence>
<sequence length="555" mass="59875">RYSLSFEAKNIKGKGNFQGTVNQNVLAKVEFLDEAGNEITTTEPGATPFPTQITNGGTPSTVTFPKVSKPGYTPCWKIDTSKADCIPESTVFDSMTQVHLGWVPNKYTVSYDTQLPGVTPPASSEIVHDGRVTQPTDPSAHGYKFLGWSTSQNAPGGPYYDFANTPVTGDVKLYAQWEKLPFPVKFVDAVDGTPAAQNQSVLFEDKANKPSDPTKNGYTFLGWTADQAGTIPFDFANTGIQDATTVYAQWKKNQYTVSFDTQDPQVANPASQTVEYQDKATKPTEVGNKPGYVFAGWTTDKEGKHPYTFDTPVTGNITVYGQWTKAKVHFDEQTEKPVVTTGINSTGLPDKPVDPKLEGSTFVGWSLTPDGSKPYDFSTPVPDGTTLYAVWKPIENTVTFDPQGGSAVNEQHVQYKKPANKPAGPTREGFKFLGWTLDPEGKNPFDFSTKIKANTKVYAQWQKIDVPASSSGSASHSDGAQGHSAKDPATNVDPDVAPRDTPKTVGSATESAPSQEDPGILARTGSDVLGVLGLGLTMLVAALAAMWISRKRSAK</sequence>